<dbReference type="OMA" id="CLIGNNH"/>
<dbReference type="PANTHER" id="PTHR10030">
    <property type="entry name" value="ALPHA-L-FUCOSIDASE"/>
    <property type="match status" value="1"/>
</dbReference>
<dbReference type="FunFam" id="3.20.20.80:FF:000027">
    <property type="entry name" value="Alpha-L-fucosidase"/>
    <property type="match status" value="1"/>
</dbReference>
<dbReference type="PANTHER" id="PTHR10030:SF37">
    <property type="entry name" value="ALPHA-L-FUCOSIDASE-RELATED"/>
    <property type="match status" value="1"/>
</dbReference>
<dbReference type="Pfam" id="PF01120">
    <property type="entry name" value="Alpha_L_fucos"/>
    <property type="match status" value="1"/>
</dbReference>
<dbReference type="InterPro" id="IPR057739">
    <property type="entry name" value="Glyco_hydro_29_N"/>
</dbReference>
<feature type="chain" id="PRO_5016196645" description="alpha-L-fucosidase" evidence="11">
    <location>
        <begin position="20"/>
        <end position="459"/>
    </location>
</feature>
<dbReference type="InterPro" id="IPR017853">
    <property type="entry name" value="GH"/>
</dbReference>
<dbReference type="Gene3D" id="3.20.20.80">
    <property type="entry name" value="Glycosidases"/>
    <property type="match status" value="1"/>
</dbReference>
<dbReference type="EMBL" id="PZQS01000009">
    <property type="protein sequence ID" value="PVD24216.1"/>
    <property type="molecule type" value="Genomic_DNA"/>
</dbReference>
<evidence type="ECO:0000259" key="12">
    <source>
        <dbReference type="Pfam" id="PF01120"/>
    </source>
</evidence>
<keyword evidence="15" id="KW-1185">Reference proteome</keyword>
<dbReference type="InterPro" id="IPR031919">
    <property type="entry name" value="Fucosidase_C"/>
</dbReference>
<reference evidence="14 15" key="1">
    <citation type="submission" date="2018-04" db="EMBL/GenBank/DDBJ databases">
        <title>The genome of golden apple snail Pomacea canaliculata provides insight into stress tolerance and invasive adaptation.</title>
        <authorList>
            <person name="Liu C."/>
            <person name="Liu B."/>
            <person name="Ren Y."/>
            <person name="Zhang Y."/>
            <person name="Wang H."/>
            <person name="Li S."/>
            <person name="Jiang F."/>
            <person name="Yin L."/>
            <person name="Zhang G."/>
            <person name="Qian W."/>
            <person name="Fan W."/>
        </authorList>
    </citation>
    <scope>NUCLEOTIDE SEQUENCE [LARGE SCALE GENOMIC DNA]</scope>
    <source>
        <strain evidence="14">SZHN2017</strain>
        <tissue evidence="14">Muscle</tissue>
    </source>
</reference>
<dbReference type="Gene3D" id="2.60.40.1180">
    <property type="entry name" value="Golgi alpha-mannosidase II"/>
    <property type="match status" value="1"/>
</dbReference>
<dbReference type="SUPFAM" id="SSF51445">
    <property type="entry name" value="(Trans)glycosidases"/>
    <property type="match status" value="1"/>
</dbReference>
<keyword evidence="7 11" id="KW-0732">Signal</keyword>
<comment type="catalytic activity">
    <reaction evidence="2">
        <text>a neolactoside IV(2)-alpha-Fuc-nLc4Cer(d18:0) + H2O = a neolactoside nLc4Cer(d18:0) + L-fucose</text>
        <dbReference type="Rhea" id="RHEA:49308"/>
        <dbReference type="ChEBI" id="CHEBI:2181"/>
        <dbReference type="ChEBI" id="CHEBI:15377"/>
        <dbReference type="ChEBI" id="CHEBI:91119"/>
        <dbReference type="ChEBI" id="CHEBI:91121"/>
    </reaction>
    <physiologicalReaction direction="left-to-right" evidence="2">
        <dbReference type="Rhea" id="RHEA:49309"/>
    </physiologicalReaction>
</comment>
<comment type="subunit">
    <text evidence="5">Homotetramer.</text>
</comment>
<dbReference type="SMART" id="SM00812">
    <property type="entry name" value="Alpha_L_fucos"/>
    <property type="match status" value="1"/>
</dbReference>
<dbReference type="InterPro" id="IPR000933">
    <property type="entry name" value="Glyco_hydro_29"/>
</dbReference>
<evidence type="ECO:0000313" key="14">
    <source>
        <dbReference type="EMBL" id="PVD24216.1"/>
    </source>
</evidence>
<dbReference type="FunFam" id="2.60.40.1180:FF:000013">
    <property type="entry name" value="Alpha-L-fucosidase"/>
    <property type="match status" value="1"/>
</dbReference>
<comment type="function">
    <text evidence="3">Alpha-L-fucosidase is responsible for hydrolyzing the alpha-1,6-linked fucose joined to the reducing-end N-acetylglucosamine of the carbohydrate moieties of glycoproteins.</text>
</comment>
<dbReference type="PIRSF" id="PIRSF001092">
    <property type="entry name" value="Alpha-L-fucosidase"/>
    <property type="match status" value="1"/>
</dbReference>
<evidence type="ECO:0000256" key="1">
    <source>
        <dbReference type="ARBA" id="ARBA00000321"/>
    </source>
</evidence>
<comment type="similarity">
    <text evidence="4 11">Belongs to the glycosyl hydrolase 29 family.</text>
</comment>
<dbReference type="OrthoDB" id="6039950at2759"/>
<evidence type="ECO:0000256" key="10">
    <source>
        <dbReference type="ARBA" id="ARBA00023295"/>
    </source>
</evidence>
<dbReference type="Pfam" id="PF16757">
    <property type="entry name" value="Fucosidase_C"/>
    <property type="match status" value="1"/>
</dbReference>
<name>A0A2T7NST7_POMCA</name>
<evidence type="ECO:0000313" key="15">
    <source>
        <dbReference type="Proteomes" id="UP000245119"/>
    </source>
</evidence>
<evidence type="ECO:0000259" key="13">
    <source>
        <dbReference type="Pfam" id="PF16757"/>
    </source>
</evidence>
<evidence type="ECO:0000256" key="2">
    <source>
        <dbReference type="ARBA" id="ARBA00000419"/>
    </source>
</evidence>
<dbReference type="GO" id="GO:0005764">
    <property type="term" value="C:lysosome"/>
    <property type="evidence" value="ECO:0007669"/>
    <property type="project" value="TreeGrafter"/>
</dbReference>
<keyword evidence="8 11" id="KW-0378">Hydrolase</keyword>
<sequence length="459" mass="52387">MVVKYVTWLFALTIPLCCAQGGPYLPNWKSIDSRPLPNWYDEAKLGIFIHWGVFSVPSFSSEWFWWNWKGASTPAVDAFMQENYKPDFTYADFGQDFTAEFFQPDQWAETFAASGAKYIVFVSKHHEGFTNWPSKYSFNWNSMDVGPNRDIVGELAKSIKTKTSIRFGLYHSLFEWFHPLYLKDKANNFTTQDFVFSKTLPELFELVNTYNPEVVWSDGDWEAPDVYWNSTEFLAWLYNESPVKDTVVTNDRWGSGVSCHHGGFLTCTDRYNPGVKQNRKFENAMTIDRYSWGYRRNARLSDYLTMEELLQTFIITVSCGGNMLMNVGPTSFGTIAPIYEERLRNVGSWLTVNGEGIYASHPWTYQNDTVNKDVWYTMKKGVLGSDVYAFVLKFPGNGILTLGAPSPSSNTVVTLLGYSGTFSYKATGKQGMTISVPAISIVDLPCQWAWTFKLTNVDN</sequence>
<evidence type="ECO:0000256" key="3">
    <source>
        <dbReference type="ARBA" id="ARBA00004071"/>
    </source>
</evidence>
<dbReference type="InterPro" id="IPR013780">
    <property type="entry name" value="Glyco_hydro_b"/>
</dbReference>
<dbReference type="EC" id="3.2.1.51" evidence="6"/>
<evidence type="ECO:0000256" key="11">
    <source>
        <dbReference type="PIRNR" id="PIRNR001092"/>
    </source>
</evidence>
<evidence type="ECO:0000256" key="7">
    <source>
        <dbReference type="ARBA" id="ARBA00022729"/>
    </source>
</evidence>
<keyword evidence="9" id="KW-0325">Glycoprotein</keyword>
<comment type="catalytic activity">
    <reaction evidence="1">
        <text>a neolactoside IV(2)-alpha-Fuc-nLc4Cer(d18:1(4E)) + H2O = a neolactoside nLc4Cer(d18:1(4E)) + L-fucose</text>
        <dbReference type="Rhea" id="RHEA:48224"/>
        <dbReference type="ChEBI" id="CHEBI:2181"/>
        <dbReference type="ChEBI" id="CHEBI:15377"/>
        <dbReference type="ChEBI" id="CHEBI:17006"/>
        <dbReference type="ChEBI" id="CHEBI:28691"/>
    </reaction>
    <physiologicalReaction direction="left-to-right" evidence="1">
        <dbReference type="Rhea" id="RHEA:48225"/>
    </physiologicalReaction>
</comment>
<accession>A0A2T7NST7</accession>
<dbReference type="GO" id="GO:0016139">
    <property type="term" value="P:glycoside catabolic process"/>
    <property type="evidence" value="ECO:0007669"/>
    <property type="project" value="TreeGrafter"/>
</dbReference>
<organism evidence="14 15">
    <name type="scientific">Pomacea canaliculata</name>
    <name type="common">Golden apple snail</name>
    <dbReference type="NCBI Taxonomy" id="400727"/>
    <lineage>
        <taxon>Eukaryota</taxon>
        <taxon>Metazoa</taxon>
        <taxon>Spiralia</taxon>
        <taxon>Lophotrochozoa</taxon>
        <taxon>Mollusca</taxon>
        <taxon>Gastropoda</taxon>
        <taxon>Caenogastropoda</taxon>
        <taxon>Architaenioglossa</taxon>
        <taxon>Ampullarioidea</taxon>
        <taxon>Ampullariidae</taxon>
        <taxon>Pomacea</taxon>
    </lineage>
</organism>
<dbReference type="Proteomes" id="UP000245119">
    <property type="component" value="Linkage Group LG9"/>
</dbReference>
<protein>
    <recommendedName>
        <fullName evidence="6">alpha-L-fucosidase</fullName>
        <ecNumber evidence="6">3.2.1.51</ecNumber>
    </recommendedName>
</protein>
<dbReference type="AlphaFoldDB" id="A0A2T7NST7"/>
<keyword evidence="10 11" id="KW-0326">Glycosidase</keyword>
<evidence type="ECO:0000256" key="9">
    <source>
        <dbReference type="ARBA" id="ARBA00023180"/>
    </source>
</evidence>
<gene>
    <name evidence="14" type="ORF">C0Q70_14686</name>
</gene>
<evidence type="ECO:0000256" key="5">
    <source>
        <dbReference type="ARBA" id="ARBA00011881"/>
    </source>
</evidence>
<dbReference type="GO" id="GO:0006004">
    <property type="term" value="P:fucose metabolic process"/>
    <property type="evidence" value="ECO:0007669"/>
    <property type="project" value="InterPro"/>
</dbReference>
<evidence type="ECO:0000256" key="6">
    <source>
        <dbReference type="ARBA" id="ARBA00012662"/>
    </source>
</evidence>
<dbReference type="InterPro" id="IPR016286">
    <property type="entry name" value="FUC_metazoa-typ"/>
</dbReference>
<evidence type="ECO:0000256" key="8">
    <source>
        <dbReference type="ARBA" id="ARBA00022801"/>
    </source>
</evidence>
<proteinExistence type="inferred from homology"/>
<comment type="caution">
    <text evidence="14">The sequence shown here is derived from an EMBL/GenBank/DDBJ whole genome shotgun (WGS) entry which is preliminary data.</text>
</comment>
<feature type="domain" description="Glycoside hydrolase family 29 N-terminal" evidence="12">
    <location>
        <begin position="22"/>
        <end position="355"/>
    </location>
</feature>
<dbReference type="PRINTS" id="PR00741">
    <property type="entry name" value="GLHYDRLASE29"/>
</dbReference>
<feature type="domain" description="Alpha-L-fucosidase C-terminal" evidence="13">
    <location>
        <begin position="366"/>
        <end position="455"/>
    </location>
</feature>
<dbReference type="GO" id="GO:0004560">
    <property type="term" value="F:alpha-L-fucosidase activity"/>
    <property type="evidence" value="ECO:0007669"/>
    <property type="project" value="UniProtKB-EC"/>
</dbReference>
<evidence type="ECO:0000256" key="4">
    <source>
        <dbReference type="ARBA" id="ARBA00007951"/>
    </source>
</evidence>
<feature type="signal peptide" evidence="11">
    <location>
        <begin position="1"/>
        <end position="19"/>
    </location>
</feature>